<feature type="compositionally biased region" description="Low complexity" evidence="7">
    <location>
        <begin position="459"/>
        <end position="472"/>
    </location>
</feature>
<evidence type="ECO:0000256" key="5">
    <source>
        <dbReference type="ARBA" id="ARBA00022807"/>
    </source>
</evidence>
<dbReference type="GO" id="GO:0005829">
    <property type="term" value="C:cytosol"/>
    <property type="evidence" value="ECO:0007669"/>
    <property type="project" value="TreeGrafter"/>
</dbReference>
<feature type="compositionally biased region" description="Pro residues" evidence="7">
    <location>
        <begin position="7"/>
        <end position="48"/>
    </location>
</feature>
<dbReference type="Pfam" id="PF00443">
    <property type="entry name" value="UCH"/>
    <property type="match status" value="1"/>
</dbReference>
<feature type="region of interest" description="Disordered" evidence="7">
    <location>
        <begin position="356"/>
        <end position="501"/>
    </location>
</feature>
<evidence type="ECO:0000256" key="1">
    <source>
        <dbReference type="ARBA" id="ARBA00000707"/>
    </source>
</evidence>
<evidence type="ECO:0000259" key="8">
    <source>
        <dbReference type="PROSITE" id="PS50235"/>
    </source>
</evidence>
<dbReference type="SUPFAM" id="SSF54001">
    <property type="entry name" value="Cysteine proteinases"/>
    <property type="match status" value="1"/>
</dbReference>
<dbReference type="PROSITE" id="PS00973">
    <property type="entry name" value="USP_2"/>
    <property type="match status" value="1"/>
</dbReference>
<feature type="compositionally biased region" description="Polar residues" evidence="7">
    <location>
        <begin position="400"/>
        <end position="409"/>
    </location>
</feature>
<comment type="similarity">
    <text evidence="6">Belongs to the peptidase C19 family.</text>
</comment>
<dbReference type="PROSITE" id="PS50235">
    <property type="entry name" value="USP_3"/>
    <property type="match status" value="1"/>
</dbReference>
<dbReference type="InterPro" id="IPR018200">
    <property type="entry name" value="USP_CS"/>
</dbReference>
<evidence type="ECO:0000313" key="10">
    <source>
        <dbReference type="Proteomes" id="UP001215151"/>
    </source>
</evidence>
<feature type="compositionally biased region" description="Basic and acidic residues" evidence="7">
    <location>
        <begin position="387"/>
        <end position="397"/>
    </location>
</feature>
<dbReference type="GO" id="GO:0005634">
    <property type="term" value="C:nucleus"/>
    <property type="evidence" value="ECO:0007669"/>
    <property type="project" value="TreeGrafter"/>
</dbReference>
<feature type="domain" description="USP" evidence="8">
    <location>
        <begin position="585"/>
        <end position="941"/>
    </location>
</feature>
<dbReference type="Gene3D" id="3.90.70.10">
    <property type="entry name" value="Cysteine proteinases"/>
    <property type="match status" value="1"/>
</dbReference>
<comment type="caution">
    <text evidence="9">The sequence shown here is derived from an EMBL/GenBank/DDBJ whole genome shotgun (WGS) entry which is preliminary data.</text>
</comment>
<keyword evidence="2 6" id="KW-0645">Protease</keyword>
<gene>
    <name evidence="9" type="ORF">ONZ51_g6373</name>
</gene>
<keyword evidence="5 6" id="KW-0788">Thiol protease</keyword>
<dbReference type="EC" id="3.4.19.12" evidence="6"/>
<protein>
    <recommendedName>
        <fullName evidence="6">Ubiquitin carboxyl-terminal hydrolase</fullName>
        <ecNumber evidence="6">3.4.19.12</ecNumber>
    </recommendedName>
</protein>
<dbReference type="GO" id="GO:0004843">
    <property type="term" value="F:cysteine-type deubiquitinase activity"/>
    <property type="evidence" value="ECO:0007669"/>
    <property type="project" value="UniProtKB-UniRule"/>
</dbReference>
<dbReference type="PROSITE" id="PS00972">
    <property type="entry name" value="USP_1"/>
    <property type="match status" value="1"/>
</dbReference>
<feature type="compositionally biased region" description="Basic and acidic residues" evidence="7">
    <location>
        <begin position="275"/>
        <end position="292"/>
    </location>
</feature>
<dbReference type="PANTHER" id="PTHR24006:SF687">
    <property type="entry name" value="UBIQUITIN CARBOXYL-TERMINAL HYDROLASE 10"/>
    <property type="match status" value="1"/>
</dbReference>
<feature type="compositionally biased region" description="Low complexity" evidence="7">
    <location>
        <begin position="483"/>
        <end position="501"/>
    </location>
</feature>
<dbReference type="GO" id="GO:0006508">
    <property type="term" value="P:proteolysis"/>
    <property type="evidence" value="ECO:0007669"/>
    <property type="project" value="UniProtKB-KW"/>
</dbReference>
<reference evidence="9" key="1">
    <citation type="submission" date="2022-11" db="EMBL/GenBank/DDBJ databases">
        <title>Genome Sequence of Cubamyces cubensis.</title>
        <authorList>
            <person name="Buettner E."/>
        </authorList>
    </citation>
    <scope>NUCLEOTIDE SEQUENCE</scope>
    <source>
        <strain evidence="9">MPL-01</strain>
    </source>
</reference>
<dbReference type="InterPro" id="IPR028889">
    <property type="entry name" value="USP"/>
</dbReference>
<dbReference type="PANTHER" id="PTHR24006">
    <property type="entry name" value="UBIQUITIN CARBOXYL-TERMINAL HYDROLASE"/>
    <property type="match status" value="1"/>
</dbReference>
<proteinExistence type="inferred from homology"/>
<dbReference type="InterPro" id="IPR001394">
    <property type="entry name" value="Peptidase_C19_UCH"/>
</dbReference>
<feature type="region of interest" description="Disordered" evidence="7">
    <location>
        <begin position="174"/>
        <end position="323"/>
    </location>
</feature>
<dbReference type="EMBL" id="JAPEVG010000152">
    <property type="protein sequence ID" value="KAJ8480867.1"/>
    <property type="molecule type" value="Genomic_DNA"/>
</dbReference>
<dbReference type="InterPro" id="IPR038765">
    <property type="entry name" value="Papain-like_cys_pep_sf"/>
</dbReference>
<keyword evidence="3 6" id="KW-0833">Ubl conjugation pathway</keyword>
<organism evidence="9 10">
    <name type="scientific">Trametes cubensis</name>
    <dbReference type="NCBI Taxonomy" id="1111947"/>
    <lineage>
        <taxon>Eukaryota</taxon>
        <taxon>Fungi</taxon>
        <taxon>Dikarya</taxon>
        <taxon>Basidiomycota</taxon>
        <taxon>Agaricomycotina</taxon>
        <taxon>Agaricomycetes</taxon>
        <taxon>Polyporales</taxon>
        <taxon>Polyporaceae</taxon>
        <taxon>Trametes</taxon>
    </lineage>
</organism>
<feature type="region of interest" description="Disordered" evidence="7">
    <location>
        <begin position="1"/>
        <end position="155"/>
    </location>
</feature>
<evidence type="ECO:0000256" key="7">
    <source>
        <dbReference type="SAM" id="MobiDB-lite"/>
    </source>
</evidence>
<feature type="compositionally biased region" description="Polar residues" evidence="7">
    <location>
        <begin position="262"/>
        <end position="273"/>
    </location>
</feature>
<dbReference type="AlphaFoldDB" id="A0AAD7TTB2"/>
<name>A0AAD7TTB2_9APHY</name>
<evidence type="ECO:0000256" key="3">
    <source>
        <dbReference type="ARBA" id="ARBA00022786"/>
    </source>
</evidence>
<feature type="region of interest" description="Disordered" evidence="7">
    <location>
        <begin position="699"/>
        <end position="736"/>
    </location>
</feature>
<feature type="compositionally biased region" description="Pro residues" evidence="7">
    <location>
        <begin position="87"/>
        <end position="103"/>
    </location>
</feature>
<evidence type="ECO:0000256" key="6">
    <source>
        <dbReference type="RuleBase" id="RU366025"/>
    </source>
</evidence>
<feature type="compositionally biased region" description="Polar residues" evidence="7">
    <location>
        <begin position="424"/>
        <end position="442"/>
    </location>
</feature>
<dbReference type="InterPro" id="IPR050164">
    <property type="entry name" value="Peptidase_C19"/>
</dbReference>
<keyword evidence="10" id="KW-1185">Reference proteome</keyword>
<dbReference type="CDD" id="cd02257">
    <property type="entry name" value="Peptidase_C19"/>
    <property type="match status" value="1"/>
</dbReference>
<keyword evidence="4 6" id="KW-0378">Hydrolase</keyword>
<feature type="compositionally biased region" description="Low complexity" evidence="7">
    <location>
        <begin position="174"/>
        <end position="188"/>
    </location>
</feature>
<evidence type="ECO:0000313" key="9">
    <source>
        <dbReference type="EMBL" id="KAJ8480867.1"/>
    </source>
</evidence>
<sequence>MASPHTPYHPQPGPSYYHPPPPPPSHFAYPPAPGPAPYYPYPMPPMNGPAPMHQPASPRINGTGRGRFNPHRGGGPGYHYQHMPQHHMPPPAVPVQSPPPMSPASPFHHPQKFAPHPHQTHPHQVPYGSPYHHPQPNGPYPPTWPGQTLSPLPKQLSMLPPMVSAENVPQIQIPQHPQQQPHIQQSHGPPQPHLSPEMSQRLQAIPPHTAPNISPQVPSPTAAPFVPRQAQVPPATSQTEPGRSEHIQVVSAPEEEPASEIQEPSSQIDPNESQADEHDSQAESKPERDLQKTVEAVTEEASPKESRPSTPNSPSLAPTPSSSFLSTYVVWSRRPGDPGQAPGVIISTQAYPPGDVVQKAMELPSPPASPVPERVTHLRPSAPSADLHQDDSSDSHRAPSVSTTETTPAGSIAADTPVPGSPYSCATSISAAVGSPSTSQAPKSPVSPRAEVKTELPTSDESTSDAAADTTAGPSTLAPVTESNPEPVTPSPSTTPAAAAKPAWGVKKSWASLLQSSDSTASSSKPRLPVSNVVGFSIPATSGSGATTAPVSVAASNRNELLNLLNNGPTGSSAGTAAAMKIRPRGLVNTGNMCFANAVLQILREGSKATPLVDATIQFLKEFVPDPPVSNGASKAKGKEREDDLFDELDSFIPTYVYDAMKEKKRFASMIGGHQEDAEEFLGFFLDTLEEELLSISQSLSPKEPPKPSEEGQTQDGEWLEVGKKNKAVTTRTAKSTDSPITRIFGGKFRSTLRTPHQRDSVTIEDWRSLQLDIQPENVKTLQDALQHISHPQQVQINIPTRPTAIDATQQVLIEALPPVLILHMKRFLYDTKVGDVVKVGKQVAFSPELEIGSDLIAPTKRTAQPVKYQLFGVLYHHGPSASGGHYTLDVLHPNRELSDRPRAAWIRIDDELVSDVRPDDVFGGLDRDDRHAYLLFYRRLTAWGPSRTN</sequence>
<accession>A0AAD7TTB2</accession>
<evidence type="ECO:0000256" key="2">
    <source>
        <dbReference type="ARBA" id="ARBA00022670"/>
    </source>
</evidence>
<dbReference type="GO" id="GO:0016579">
    <property type="term" value="P:protein deubiquitination"/>
    <property type="evidence" value="ECO:0007669"/>
    <property type="project" value="InterPro"/>
</dbReference>
<dbReference type="Proteomes" id="UP001215151">
    <property type="component" value="Unassembled WGS sequence"/>
</dbReference>
<feature type="compositionally biased region" description="Polar residues" evidence="7">
    <location>
        <begin position="308"/>
        <end position="323"/>
    </location>
</feature>
<comment type="catalytic activity">
    <reaction evidence="1 6">
        <text>Thiol-dependent hydrolysis of ester, thioester, amide, peptide and isopeptide bonds formed by the C-terminal Gly of ubiquitin (a 76-residue protein attached to proteins as an intracellular targeting signal).</text>
        <dbReference type="EC" id="3.4.19.12"/>
    </reaction>
</comment>
<evidence type="ECO:0000256" key="4">
    <source>
        <dbReference type="ARBA" id="ARBA00022801"/>
    </source>
</evidence>